<comment type="caution">
    <text evidence="1">The sequence shown here is derived from an EMBL/GenBank/DDBJ whole genome shotgun (WGS) entry which is preliminary data.</text>
</comment>
<dbReference type="AlphaFoldDB" id="A0A329UMX9"/>
<reference evidence="1 2" key="1">
    <citation type="submission" date="2018-02" db="EMBL/GenBank/DDBJ databases">
        <title>Complete genome sequencing of Faecalibacterium prausnitzii strains isolated from the human gut.</title>
        <authorList>
            <person name="Fitzgerald B.C."/>
            <person name="Shkoporov A.N."/>
            <person name="Ross P.R."/>
            <person name="Hill C."/>
        </authorList>
    </citation>
    <scope>NUCLEOTIDE SEQUENCE [LARGE SCALE GENOMIC DNA]</scope>
    <source>
        <strain evidence="1 2">APC924/119</strain>
    </source>
</reference>
<dbReference type="Proteomes" id="UP000250550">
    <property type="component" value="Unassembled WGS sequence"/>
</dbReference>
<evidence type="ECO:0000313" key="2">
    <source>
        <dbReference type="Proteomes" id="UP000250550"/>
    </source>
</evidence>
<protein>
    <submittedName>
        <fullName evidence="1">Uncharacterized protein</fullName>
    </submittedName>
</protein>
<organism evidence="1 2">
    <name type="scientific">Faecalibacterium prausnitzii</name>
    <dbReference type="NCBI Taxonomy" id="853"/>
    <lineage>
        <taxon>Bacteria</taxon>
        <taxon>Bacillati</taxon>
        <taxon>Bacillota</taxon>
        <taxon>Clostridia</taxon>
        <taxon>Eubacteriales</taxon>
        <taxon>Oscillospiraceae</taxon>
        <taxon>Faecalibacterium</taxon>
    </lineage>
</organism>
<accession>A0A329UMX9</accession>
<sequence>MNDLEQALRILRGSKQYNFNGTVLTVIGYYTGKRISLDLGKLDADMLEALTPDEEADDGDIW</sequence>
<proteinExistence type="predicted"/>
<gene>
    <name evidence="1" type="ORF">C4N21_14475</name>
</gene>
<name>A0A329UMX9_9FIRM</name>
<dbReference type="EMBL" id="PRLF01000041">
    <property type="protein sequence ID" value="RAW62535.1"/>
    <property type="molecule type" value="Genomic_DNA"/>
</dbReference>
<evidence type="ECO:0000313" key="1">
    <source>
        <dbReference type="EMBL" id="RAW62535.1"/>
    </source>
</evidence>
<dbReference type="RefSeq" id="WP_112122205.1">
    <property type="nucleotide sequence ID" value="NZ_JBBNHN010000020.1"/>
</dbReference>